<dbReference type="Pfam" id="PF13646">
    <property type="entry name" value="HEAT_2"/>
    <property type="match status" value="1"/>
</dbReference>
<organism evidence="2">
    <name type="scientific">Sphingomonas psychrotolerans</name>
    <dbReference type="NCBI Taxonomy" id="1327635"/>
    <lineage>
        <taxon>Bacteria</taxon>
        <taxon>Pseudomonadati</taxon>
        <taxon>Pseudomonadota</taxon>
        <taxon>Alphaproteobacteria</taxon>
        <taxon>Sphingomonadales</taxon>
        <taxon>Sphingomonadaceae</taxon>
        <taxon>Sphingomonas</taxon>
    </lineage>
</organism>
<reference evidence="2" key="1">
    <citation type="submission" date="2022-04" db="EMBL/GenBank/DDBJ databases">
        <title>Tomato heritable bacteria conferring resistance against bacterial wilt.</title>
        <authorList>
            <person name="Yin J."/>
        </authorList>
    </citation>
    <scope>NUCLEOTIDE SEQUENCE</scope>
    <source>
        <strain evidence="2">Cra20</strain>
    </source>
</reference>
<dbReference type="InterPro" id="IPR016024">
    <property type="entry name" value="ARM-type_fold"/>
</dbReference>
<dbReference type="Gene3D" id="1.25.10.10">
    <property type="entry name" value="Leucine-rich Repeat Variant"/>
    <property type="match status" value="1"/>
</dbReference>
<dbReference type="InterPro" id="IPR004155">
    <property type="entry name" value="PBS_lyase_HEAT"/>
</dbReference>
<dbReference type="SUPFAM" id="SSF48371">
    <property type="entry name" value="ARM repeat"/>
    <property type="match status" value="1"/>
</dbReference>
<protein>
    <submittedName>
        <fullName evidence="2">HEAT repeat domain-containing protein</fullName>
    </submittedName>
</protein>
<evidence type="ECO:0000256" key="1">
    <source>
        <dbReference type="SAM" id="Phobius"/>
    </source>
</evidence>
<gene>
    <name evidence="2" type="ORF">MZO42_04925</name>
</gene>
<keyword evidence="1" id="KW-0812">Transmembrane</keyword>
<keyword evidence="1" id="KW-0472">Membrane</keyword>
<keyword evidence="1" id="KW-1133">Transmembrane helix</keyword>
<accession>A0ABU3N0L8</accession>
<feature type="transmembrane region" description="Helical" evidence="1">
    <location>
        <begin position="12"/>
        <end position="34"/>
    </location>
</feature>
<proteinExistence type="predicted"/>
<name>A0ABU3N0L8_9SPHN</name>
<evidence type="ECO:0000313" key="2">
    <source>
        <dbReference type="EMBL" id="MDT8758032.1"/>
    </source>
</evidence>
<sequence length="324" mass="35047">MRLPEIADHVARLAIFVSIWGTLAMAALLLFLVIRRDRKERSRAAAETNSRSLTREILAALPGGPGLGDAYQRASPEQRLAAVSHLGRLVRGDDRIRLTAFVDRHRLVDRVLAKARRQRTARRVDAVRMLGGVGGVEAVTALDTLLRHDKALPVRLEAAAMLARLEALPAATVLVEALSLEQVPVTPLHHALFRALAPYRAGELLALAGRPLSPPLHALIIDALGWTEDYSTLSTLAAASASPATEVRLAAIAAAVRLNHPAAAKWLLPLLDDPEPEVRAQAVRACGTMGLRNARAKIEAMRSDPSRWVRLRAVEAAMLLGRPA</sequence>
<comment type="caution">
    <text evidence="2">The sequence shown here is derived from an EMBL/GenBank/DDBJ whole genome shotgun (WGS) entry which is preliminary data.</text>
</comment>
<dbReference type="SMART" id="SM00567">
    <property type="entry name" value="EZ_HEAT"/>
    <property type="match status" value="4"/>
</dbReference>
<dbReference type="EMBL" id="JALMLT010000001">
    <property type="protein sequence ID" value="MDT8758032.1"/>
    <property type="molecule type" value="Genomic_DNA"/>
</dbReference>
<dbReference type="InterPro" id="IPR011989">
    <property type="entry name" value="ARM-like"/>
</dbReference>